<name>A0A6M1U9G4_9RHOB</name>
<dbReference type="AlphaFoldDB" id="A0A6M1U9G4"/>
<evidence type="ECO:0000256" key="4">
    <source>
        <dbReference type="ARBA" id="ARBA00023033"/>
    </source>
</evidence>
<dbReference type="Pfam" id="PF00296">
    <property type="entry name" value="Bac_luciferase"/>
    <property type="match status" value="1"/>
</dbReference>
<evidence type="ECO:0000256" key="5">
    <source>
        <dbReference type="ARBA" id="ARBA00033748"/>
    </source>
</evidence>
<dbReference type="InterPro" id="IPR011251">
    <property type="entry name" value="Luciferase-like_dom"/>
</dbReference>
<evidence type="ECO:0000259" key="7">
    <source>
        <dbReference type="Pfam" id="PF00296"/>
    </source>
</evidence>
<accession>A0A6M1U9G4</accession>
<evidence type="ECO:0000256" key="6">
    <source>
        <dbReference type="PIRSR" id="PIRSR000337-1"/>
    </source>
</evidence>
<feature type="binding site" evidence="6">
    <location>
        <position position="146"/>
    </location>
    <ligand>
        <name>FMN</name>
        <dbReference type="ChEBI" id="CHEBI:58210"/>
    </ligand>
</feature>
<feature type="binding site" evidence="6">
    <location>
        <position position="221"/>
    </location>
    <ligand>
        <name>FMN</name>
        <dbReference type="ChEBI" id="CHEBI:58210"/>
    </ligand>
</feature>
<evidence type="ECO:0000313" key="9">
    <source>
        <dbReference type="Proteomes" id="UP000474758"/>
    </source>
</evidence>
<evidence type="ECO:0000256" key="3">
    <source>
        <dbReference type="ARBA" id="ARBA00023002"/>
    </source>
</evidence>
<keyword evidence="4" id="KW-0503">Monooxygenase</keyword>
<dbReference type="CDD" id="cd01095">
    <property type="entry name" value="Nitrilotriacetate_monoxgenase"/>
    <property type="match status" value="1"/>
</dbReference>
<dbReference type="NCBIfam" id="TIGR03860">
    <property type="entry name" value="FMN_nitrolo"/>
    <property type="match status" value="1"/>
</dbReference>
<dbReference type="SUPFAM" id="SSF51679">
    <property type="entry name" value="Bacterial luciferase-like"/>
    <property type="match status" value="1"/>
</dbReference>
<feature type="binding site" evidence="6">
    <location>
        <position position="96"/>
    </location>
    <ligand>
        <name>FMN</name>
        <dbReference type="ChEBI" id="CHEBI:58210"/>
    </ligand>
</feature>
<protein>
    <submittedName>
        <fullName evidence="8">LLM class flavin-dependent oxidoreductase</fullName>
    </submittedName>
</protein>
<dbReference type="RefSeq" id="WP_165054596.1">
    <property type="nucleotide sequence ID" value="NZ_JAALFE010000062.1"/>
</dbReference>
<feature type="domain" description="Luciferase-like" evidence="7">
    <location>
        <begin position="18"/>
        <end position="378"/>
    </location>
</feature>
<evidence type="ECO:0000256" key="2">
    <source>
        <dbReference type="ARBA" id="ARBA00022643"/>
    </source>
</evidence>
<dbReference type="InterPro" id="IPR016215">
    <property type="entry name" value="NTA_MOA"/>
</dbReference>
<evidence type="ECO:0000313" key="8">
    <source>
        <dbReference type="EMBL" id="NGQ93455.1"/>
    </source>
</evidence>
<dbReference type="EMBL" id="JAALFE010000062">
    <property type="protein sequence ID" value="NGQ93455.1"/>
    <property type="molecule type" value="Genomic_DNA"/>
</dbReference>
<dbReference type="GO" id="GO:0004497">
    <property type="term" value="F:monooxygenase activity"/>
    <property type="evidence" value="ECO:0007669"/>
    <property type="project" value="UniProtKB-KW"/>
</dbReference>
<comment type="similarity">
    <text evidence="5">Belongs to the NtaA/SnaA/DszA monooxygenase family.</text>
</comment>
<sequence length="450" mass="48737">MSRKLRLGAFLPGGGQHVAAWRHPDQPLDGAVSLAFHQELAALAERGLFDAYFLADTLSAEIGGREGGSAKAAGFEPLTLFAALSVTTKHIGFIATASTSYEEPYHVARRFASLDMISGGRAAWNVVTSHGDGPARNFGLAAQYGHDARYARAAEHLDVVRQLWDSWDDDAFLRDRTTGVYFDPAKVRPIRHEGKYFRVEGPLNAPRPPQGHPVIVQAGQSETGRDFAAASAEVIFTTQQDLASDQAFYADVKGRAAAFGRSSEEILIMPGLAPFIGATKAEAQAKYDALNALILPEEGIGLLNALTGGTLDLAGYPLDGPLPEAPVTEGMKSRQQLLRRIADETGFSIRELYAWVATARGHLTLIGTPVEIADLMEEWLIGKGADGFNILPPWLPGGLEDFVTLVIPELQRRGIFRREYEGRTLRENLGLKRPANRWATVGSDPGLAAE</sequence>
<keyword evidence="1 6" id="KW-0285">Flavoprotein</keyword>
<comment type="caution">
    <text evidence="8">The sequence shown here is derived from an EMBL/GenBank/DDBJ whole genome shotgun (WGS) entry which is preliminary data.</text>
</comment>
<dbReference type="InterPro" id="IPR051260">
    <property type="entry name" value="Diverse_substr_monoxygenases"/>
</dbReference>
<dbReference type="PANTHER" id="PTHR30011:SF16">
    <property type="entry name" value="C2H2 FINGER DOMAIN TRANSCRIPTION FACTOR (EUROFUNG)-RELATED"/>
    <property type="match status" value="1"/>
</dbReference>
<feature type="binding site" evidence="6">
    <location>
        <position position="150"/>
    </location>
    <ligand>
        <name>FMN</name>
        <dbReference type="ChEBI" id="CHEBI:58210"/>
    </ligand>
</feature>
<keyword evidence="3" id="KW-0560">Oxidoreductase</keyword>
<feature type="binding site" evidence="6">
    <location>
        <position position="56"/>
    </location>
    <ligand>
        <name>FMN</name>
        <dbReference type="ChEBI" id="CHEBI:58210"/>
    </ligand>
</feature>
<keyword evidence="2 6" id="KW-0288">FMN</keyword>
<dbReference type="Gene3D" id="3.20.20.30">
    <property type="entry name" value="Luciferase-like domain"/>
    <property type="match status" value="1"/>
</dbReference>
<proteinExistence type="inferred from homology"/>
<gene>
    <name evidence="8" type="ORF">G5V65_21520</name>
</gene>
<dbReference type="Proteomes" id="UP000474758">
    <property type="component" value="Unassembled WGS sequence"/>
</dbReference>
<dbReference type="GO" id="GO:0016705">
    <property type="term" value="F:oxidoreductase activity, acting on paired donors, with incorporation or reduction of molecular oxygen"/>
    <property type="evidence" value="ECO:0007669"/>
    <property type="project" value="InterPro"/>
</dbReference>
<reference evidence="8 9" key="1">
    <citation type="submission" date="2020-02" db="EMBL/GenBank/DDBJ databases">
        <title>Rhodobacter translucens sp. nov., a novel bacterium isolated from activated sludge.</title>
        <authorList>
            <person name="Liu J."/>
        </authorList>
    </citation>
    <scope>NUCLEOTIDE SEQUENCE [LARGE SCALE GENOMIC DNA]</scope>
    <source>
        <strain evidence="8 9">HX-7-19</strain>
    </source>
</reference>
<keyword evidence="9" id="KW-1185">Reference proteome</keyword>
<dbReference type="InterPro" id="IPR036661">
    <property type="entry name" value="Luciferase-like_sf"/>
</dbReference>
<feature type="non-terminal residue" evidence="8">
    <location>
        <position position="450"/>
    </location>
</feature>
<dbReference type="PANTHER" id="PTHR30011">
    <property type="entry name" value="ALKANESULFONATE MONOOXYGENASE-RELATED"/>
    <property type="match status" value="1"/>
</dbReference>
<organism evidence="8 9">
    <name type="scientific">Paragemmobacter kunshanensis</name>
    <dbReference type="NCBI Taxonomy" id="2583234"/>
    <lineage>
        <taxon>Bacteria</taxon>
        <taxon>Pseudomonadati</taxon>
        <taxon>Pseudomonadota</taxon>
        <taxon>Alphaproteobacteria</taxon>
        <taxon>Rhodobacterales</taxon>
        <taxon>Paracoccaceae</taxon>
        <taxon>Paragemmobacter</taxon>
    </lineage>
</organism>
<dbReference type="PIRSF" id="PIRSF000337">
    <property type="entry name" value="NTA_MOA"/>
    <property type="match status" value="1"/>
</dbReference>
<evidence type="ECO:0000256" key="1">
    <source>
        <dbReference type="ARBA" id="ARBA00022630"/>
    </source>
</evidence>